<evidence type="ECO:0000256" key="1">
    <source>
        <dbReference type="SAM" id="MobiDB-lite"/>
    </source>
</evidence>
<reference evidence="2 3" key="1">
    <citation type="submission" date="2017-11" db="EMBL/GenBank/DDBJ databases">
        <title>De novo assembly and phasing of dikaryotic genomes from two isolates of Puccinia coronata f. sp. avenae, the causal agent of oat crown rust.</title>
        <authorList>
            <person name="Miller M.E."/>
            <person name="Zhang Y."/>
            <person name="Omidvar V."/>
            <person name="Sperschneider J."/>
            <person name="Schwessinger B."/>
            <person name="Raley C."/>
            <person name="Palmer J.M."/>
            <person name="Garnica D."/>
            <person name="Upadhyaya N."/>
            <person name="Rathjen J."/>
            <person name="Taylor J.M."/>
            <person name="Park R.F."/>
            <person name="Dodds P.N."/>
            <person name="Hirsch C.D."/>
            <person name="Kianian S.F."/>
            <person name="Figueroa M."/>
        </authorList>
    </citation>
    <scope>NUCLEOTIDE SEQUENCE [LARGE SCALE GENOMIC DNA]</scope>
    <source>
        <strain evidence="2">12SD80</strain>
    </source>
</reference>
<evidence type="ECO:0000313" key="3">
    <source>
        <dbReference type="Proteomes" id="UP000235392"/>
    </source>
</evidence>
<protein>
    <submittedName>
        <fullName evidence="2">Uncharacterized protein</fullName>
    </submittedName>
</protein>
<feature type="region of interest" description="Disordered" evidence="1">
    <location>
        <begin position="66"/>
        <end position="95"/>
    </location>
</feature>
<accession>A0A2N5UNB9</accession>
<dbReference type="EMBL" id="PGCI01000118">
    <property type="protein sequence ID" value="PLW39146.1"/>
    <property type="molecule type" value="Genomic_DNA"/>
</dbReference>
<gene>
    <name evidence="2" type="ORF">PCASD_07604</name>
</gene>
<sequence>MTHELAILERRSCPCWQSSLAAYESSAWIPCCTYTTGPPPLIGDRWNEPGPTVGTVATMVQQSYNGGTNRLVGPPSGERWTTSGLTFSPLRPPNR</sequence>
<organism evidence="2 3">
    <name type="scientific">Puccinia coronata f. sp. avenae</name>
    <dbReference type="NCBI Taxonomy" id="200324"/>
    <lineage>
        <taxon>Eukaryota</taxon>
        <taxon>Fungi</taxon>
        <taxon>Dikarya</taxon>
        <taxon>Basidiomycota</taxon>
        <taxon>Pucciniomycotina</taxon>
        <taxon>Pucciniomycetes</taxon>
        <taxon>Pucciniales</taxon>
        <taxon>Pucciniaceae</taxon>
        <taxon>Puccinia</taxon>
    </lineage>
</organism>
<name>A0A2N5UNB9_9BASI</name>
<proteinExistence type="predicted"/>
<dbReference type="AlphaFoldDB" id="A0A2N5UNB9"/>
<dbReference type="Proteomes" id="UP000235392">
    <property type="component" value="Unassembled WGS sequence"/>
</dbReference>
<comment type="caution">
    <text evidence="2">The sequence shown here is derived from an EMBL/GenBank/DDBJ whole genome shotgun (WGS) entry which is preliminary data.</text>
</comment>
<evidence type="ECO:0000313" key="2">
    <source>
        <dbReference type="EMBL" id="PLW39146.1"/>
    </source>
</evidence>